<sequence>MFVRNCSRFQQALQWWFSRQSLKLYLEAKEIRDGLLQESFAIRRSLDLLTQDNLNLTINKTHEYLQQADNFHHALMQLSDRLFPTYIQDNLPLAIECLLEPWSTANSHLQFHLDIPAYWRFETVERSLIVLRSLEELLILTLPNCAINTSIFVTLKQQTYLAQLRVHITYPDLSTVRFYSTLKELDYLCDSFRFLTSGKCSYRQHHLSITCDFYW</sequence>
<reference evidence="1 2" key="1">
    <citation type="journal article" date="2020" name="ISME J.">
        <title>Comparative genomics reveals insights into cyanobacterial evolution and habitat adaptation.</title>
        <authorList>
            <person name="Chen M.Y."/>
            <person name="Teng W.K."/>
            <person name="Zhao L."/>
            <person name="Hu C.X."/>
            <person name="Zhou Y.K."/>
            <person name="Han B.P."/>
            <person name="Song L.R."/>
            <person name="Shu W.S."/>
        </authorList>
    </citation>
    <scope>NUCLEOTIDE SEQUENCE [LARGE SCALE GENOMIC DNA]</scope>
    <source>
        <strain evidence="1 2">FACHB-130</strain>
    </source>
</reference>
<evidence type="ECO:0000313" key="2">
    <source>
        <dbReference type="Proteomes" id="UP000603457"/>
    </source>
</evidence>
<evidence type="ECO:0000313" key="1">
    <source>
        <dbReference type="EMBL" id="MBD2596179.1"/>
    </source>
</evidence>
<organism evidence="1 2">
    <name type="scientific">Nostoc spongiaeforme FACHB-130</name>
    <dbReference type="NCBI Taxonomy" id="1357510"/>
    <lineage>
        <taxon>Bacteria</taxon>
        <taxon>Bacillati</taxon>
        <taxon>Cyanobacteriota</taxon>
        <taxon>Cyanophyceae</taxon>
        <taxon>Nostocales</taxon>
        <taxon>Nostocaceae</taxon>
        <taxon>Nostoc</taxon>
    </lineage>
</organism>
<protein>
    <submittedName>
        <fullName evidence="1">Uncharacterized protein</fullName>
    </submittedName>
</protein>
<gene>
    <name evidence="1" type="ORF">H6G74_17870</name>
</gene>
<name>A0ABR8FXL8_9NOSO</name>
<keyword evidence="2" id="KW-1185">Reference proteome</keyword>
<proteinExistence type="predicted"/>
<comment type="caution">
    <text evidence="1">The sequence shown here is derived from an EMBL/GenBank/DDBJ whole genome shotgun (WGS) entry which is preliminary data.</text>
</comment>
<dbReference type="Proteomes" id="UP000603457">
    <property type="component" value="Unassembled WGS sequence"/>
</dbReference>
<accession>A0ABR8FXL8</accession>
<dbReference type="EMBL" id="JACJTB010000024">
    <property type="protein sequence ID" value="MBD2596179.1"/>
    <property type="molecule type" value="Genomic_DNA"/>
</dbReference>